<keyword evidence="8" id="KW-0539">Nucleus</keyword>
<dbReference type="SUPFAM" id="SSF47954">
    <property type="entry name" value="Cyclin-like"/>
    <property type="match status" value="2"/>
</dbReference>
<dbReference type="GO" id="GO:0005634">
    <property type="term" value="C:nucleus"/>
    <property type="evidence" value="ECO:0007669"/>
    <property type="project" value="UniProtKB-SubCell"/>
</dbReference>
<name>A0AAD7X6P0_9APHY</name>
<accession>A0AAD7X6P0</accession>
<evidence type="ECO:0000256" key="4">
    <source>
        <dbReference type="ARBA" id="ARBA00023015"/>
    </source>
</evidence>
<dbReference type="Pfam" id="PF00134">
    <property type="entry name" value="Cyclin_N"/>
    <property type="match status" value="1"/>
</dbReference>
<evidence type="ECO:0000259" key="11">
    <source>
        <dbReference type="SMART" id="SM00385"/>
    </source>
</evidence>
<keyword evidence="3" id="KW-0678">Repressor</keyword>
<dbReference type="Gene3D" id="1.10.472.10">
    <property type="entry name" value="Cyclin-like"/>
    <property type="match status" value="2"/>
</dbReference>
<evidence type="ECO:0000256" key="6">
    <source>
        <dbReference type="ARBA" id="ARBA00023159"/>
    </source>
</evidence>
<dbReference type="PANTHER" id="PTHR10026">
    <property type="entry name" value="CYCLIN"/>
    <property type="match status" value="1"/>
</dbReference>
<gene>
    <name evidence="12" type="ORF">ONZ51_g8289</name>
</gene>
<dbReference type="SMART" id="SM00385">
    <property type="entry name" value="CYCLIN"/>
    <property type="match status" value="1"/>
</dbReference>
<comment type="caution">
    <text evidence="12">The sequence shown here is derived from an EMBL/GenBank/DDBJ whole genome shotgun (WGS) entry which is preliminary data.</text>
</comment>
<evidence type="ECO:0000256" key="9">
    <source>
        <dbReference type="RuleBase" id="RU000383"/>
    </source>
</evidence>
<keyword evidence="5 9" id="KW-0195">Cyclin</keyword>
<dbReference type="InterPro" id="IPR006671">
    <property type="entry name" value="Cyclin_N"/>
</dbReference>
<dbReference type="GO" id="GO:0006357">
    <property type="term" value="P:regulation of transcription by RNA polymerase II"/>
    <property type="evidence" value="ECO:0007669"/>
    <property type="project" value="InterPro"/>
</dbReference>
<evidence type="ECO:0000313" key="12">
    <source>
        <dbReference type="EMBL" id="KAJ8472784.1"/>
    </source>
</evidence>
<keyword evidence="13" id="KW-1185">Reference proteome</keyword>
<dbReference type="CDD" id="cd20513">
    <property type="entry name" value="CYCLIN_CCNC_rpt1"/>
    <property type="match status" value="1"/>
</dbReference>
<evidence type="ECO:0000256" key="2">
    <source>
        <dbReference type="ARBA" id="ARBA00008638"/>
    </source>
</evidence>
<evidence type="ECO:0000256" key="5">
    <source>
        <dbReference type="ARBA" id="ARBA00023127"/>
    </source>
</evidence>
<protein>
    <recommendedName>
        <fullName evidence="11">Cyclin-like domain-containing protein</fullName>
    </recommendedName>
</protein>
<evidence type="ECO:0000256" key="10">
    <source>
        <dbReference type="SAM" id="MobiDB-lite"/>
    </source>
</evidence>
<keyword evidence="4" id="KW-0805">Transcription regulation</keyword>
<evidence type="ECO:0000313" key="13">
    <source>
        <dbReference type="Proteomes" id="UP001215151"/>
    </source>
</evidence>
<feature type="compositionally biased region" description="Low complexity" evidence="10">
    <location>
        <begin position="339"/>
        <end position="350"/>
    </location>
</feature>
<evidence type="ECO:0000256" key="7">
    <source>
        <dbReference type="ARBA" id="ARBA00023163"/>
    </source>
</evidence>
<organism evidence="12 13">
    <name type="scientific">Trametes cubensis</name>
    <dbReference type="NCBI Taxonomy" id="1111947"/>
    <lineage>
        <taxon>Eukaryota</taxon>
        <taxon>Fungi</taxon>
        <taxon>Dikarya</taxon>
        <taxon>Basidiomycota</taxon>
        <taxon>Agaricomycotina</taxon>
        <taxon>Agaricomycetes</taxon>
        <taxon>Polyporales</taxon>
        <taxon>Polyporaceae</taxon>
        <taxon>Trametes</taxon>
    </lineage>
</organism>
<evidence type="ECO:0000256" key="3">
    <source>
        <dbReference type="ARBA" id="ARBA00022491"/>
    </source>
</evidence>
<sequence>MATDFWSSSHYKRWIVDRATLRQARSDDLQYVDNPEHLAFLNIFTANLISRLGKKLSLRQRVVATATVFFRRFYVKNSYCETDPFIVAAACCYVAAKAEESPVHIKNVVSEARALFSEYGIKTFPSDNSKLAEMEFYLVDELECDLTVFHPYRTLTTLVGKGAHAASQAEAGEAEDSPRYWGTGEGKLELSEPAIQTAWFIINDTYRSELCLLYPPHLIAIAAIYLTLVFNANTRATLQASTSATAAQHSQSDPARRSSRSSSSSSKKQAQPPDLIGWMAGLNVSMSLVATIAQEMIALYALWDRYNEDGGPDQARAAAAMAASLRGAQSHRGARTAKGSSTRSGSVPSGSGTGSNAETPESKDDGTPSEVVTPMFLVQLLLRMREARMADLAHPASGRPVAINKMLERTQAAG</sequence>
<dbReference type="InterPro" id="IPR043198">
    <property type="entry name" value="Cyclin/Ssn8"/>
</dbReference>
<feature type="region of interest" description="Disordered" evidence="10">
    <location>
        <begin position="243"/>
        <end position="272"/>
    </location>
</feature>
<feature type="region of interest" description="Disordered" evidence="10">
    <location>
        <begin position="317"/>
        <end position="370"/>
    </location>
</feature>
<keyword evidence="7" id="KW-0804">Transcription</keyword>
<evidence type="ECO:0000256" key="1">
    <source>
        <dbReference type="ARBA" id="ARBA00004123"/>
    </source>
</evidence>
<reference evidence="12" key="1">
    <citation type="submission" date="2022-11" db="EMBL/GenBank/DDBJ databases">
        <title>Genome Sequence of Cubamyces cubensis.</title>
        <authorList>
            <person name="Buettner E."/>
        </authorList>
    </citation>
    <scope>NUCLEOTIDE SEQUENCE</scope>
    <source>
        <strain evidence="12">MPL-01</strain>
    </source>
</reference>
<dbReference type="InterPro" id="IPR013763">
    <property type="entry name" value="Cyclin-like_dom"/>
</dbReference>
<dbReference type="GO" id="GO:0016538">
    <property type="term" value="F:cyclin-dependent protein serine/threonine kinase regulator activity"/>
    <property type="evidence" value="ECO:0007669"/>
    <property type="project" value="InterPro"/>
</dbReference>
<dbReference type="AlphaFoldDB" id="A0AAD7X6P0"/>
<dbReference type="InterPro" id="IPR036915">
    <property type="entry name" value="Cyclin-like_sf"/>
</dbReference>
<comment type="subcellular location">
    <subcellularLocation>
        <location evidence="1">Nucleus</location>
    </subcellularLocation>
</comment>
<keyword evidence="6" id="KW-0010">Activator</keyword>
<dbReference type="FunFam" id="1.10.472.10:FF:000076">
    <property type="entry name" value="RNA polymerase II holoenzyme cyclin-like subunit"/>
    <property type="match status" value="1"/>
</dbReference>
<dbReference type="CDD" id="cd20514">
    <property type="entry name" value="CYCLIN_CCNC_rpt2"/>
    <property type="match status" value="1"/>
</dbReference>
<evidence type="ECO:0000256" key="8">
    <source>
        <dbReference type="ARBA" id="ARBA00023242"/>
    </source>
</evidence>
<feature type="domain" description="Cyclin-like" evidence="11">
    <location>
        <begin position="47"/>
        <end position="140"/>
    </location>
</feature>
<feature type="compositionally biased region" description="Low complexity" evidence="10">
    <location>
        <begin position="260"/>
        <end position="272"/>
    </location>
</feature>
<feature type="compositionally biased region" description="Low complexity" evidence="10">
    <location>
        <begin position="243"/>
        <end position="253"/>
    </location>
</feature>
<dbReference type="EMBL" id="JAPEVG010000246">
    <property type="protein sequence ID" value="KAJ8472784.1"/>
    <property type="molecule type" value="Genomic_DNA"/>
</dbReference>
<comment type="similarity">
    <text evidence="2">Belongs to the cyclin family. Cyclin C subfamily.</text>
</comment>
<proteinExistence type="inferred from homology"/>
<dbReference type="Proteomes" id="UP001215151">
    <property type="component" value="Unassembled WGS sequence"/>
</dbReference>